<protein>
    <submittedName>
        <fullName evidence="3">Amino acid/polyamine transporter</fullName>
    </submittedName>
</protein>
<keyword evidence="2" id="KW-0472">Membrane</keyword>
<dbReference type="PANTHER" id="PTHR43243">
    <property type="entry name" value="INNER MEMBRANE TRANSPORTER YGJI-RELATED"/>
    <property type="match status" value="1"/>
</dbReference>
<accession>A0A2P5C105</accession>
<dbReference type="Proteomes" id="UP000237105">
    <property type="component" value="Unassembled WGS sequence"/>
</dbReference>
<evidence type="ECO:0000256" key="1">
    <source>
        <dbReference type="ARBA" id="ARBA00008572"/>
    </source>
</evidence>
<feature type="transmembrane region" description="Helical" evidence="2">
    <location>
        <begin position="65"/>
        <end position="85"/>
    </location>
</feature>
<dbReference type="STRING" id="3476.A0A2P5C105"/>
<keyword evidence="4" id="KW-1185">Reference proteome</keyword>
<comment type="similarity">
    <text evidence="1">Belongs to the amino acid-polyamine-organocation (APC) superfamily. Cationic amino acid transporter (CAT) (TC 2.A.3.3) family.</text>
</comment>
<feature type="non-terminal residue" evidence="3">
    <location>
        <position position="1"/>
    </location>
</feature>
<evidence type="ECO:0000313" key="4">
    <source>
        <dbReference type="Proteomes" id="UP000237105"/>
    </source>
</evidence>
<comment type="caution">
    <text evidence="3">The sequence shown here is derived from an EMBL/GenBank/DDBJ whole genome shotgun (WGS) entry which is preliminary data.</text>
</comment>
<gene>
    <name evidence="3" type="ORF">PanWU01x14_192480</name>
</gene>
<organism evidence="3 4">
    <name type="scientific">Parasponia andersonii</name>
    <name type="common">Sponia andersonii</name>
    <dbReference type="NCBI Taxonomy" id="3476"/>
    <lineage>
        <taxon>Eukaryota</taxon>
        <taxon>Viridiplantae</taxon>
        <taxon>Streptophyta</taxon>
        <taxon>Embryophyta</taxon>
        <taxon>Tracheophyta</taxon>
        <taxon>Spermatophyta</taxon>
        <taxon>Magnoliopsida</taxon>
        <taxon>eudicotyledons</taxon>
        <taxon>Gunneridae</taxon>
        <taxon>Pentapetalae</taxon>
        <taxon>rosids</taxon>
        <taxon>fabids</taxon>
        <taxon>Rosales</taxon>
        <taxon>Cannabaceae</taxon>
        <taxon>Parasponia</taxon>
    </lineage>
</organism>
<dbReference type="GO" id="GO:0015189">
    <property type="term" value="F:L-lysine transmembrane transporter activity"/>
    <property type="evidence" value="ECO:0007669"/>
    <property type="project" value="TreeGrafter"/>
</dbReference>
<dbReference type="EMBL" id="JXTB01000190">
    <property type="protein sequence ID" value="PON54742.1"/>
    <property type="molecule type" value="Genomic_DNA"/>
</dbReference>
<dbReference type="GO" id="GO:0005886">
    <property type="term" value="C:plasma membrane"/>
    <property type="evidence" value="ECO:0007669"/>
    <property type="project" value="TreeGrafter"/>
</dbReference>
<keyword evidence="2" id="KW-1133">Transmembrane helix</keyword>
<proteinExistence type="inferred from homology"/>
<reference evidence="4" key="1">
    <citation type="submission" date="2016-06" db="EMBL/GenBank/DDBJ databases">
        <title>Parallel loss of symbiosis genes in relatives of nitrogen-fixing non-legume Parasponia.</title>
        <authorList>
            <person name="Van Velzen R."/>
            <person name="Holmer R."/>
            <person name="Bu F."/>
            <person name="Rutten L."/>
            <person name="Van Zeijl A."/>
            <person name="Liu W."/>
            <person name="Santuari L."/>
            <person name="Cao Q."/>
            <person name="Sharma T."/>
            <person name="Shen D."/>
            <person name="Roswanjaya Y."/>
            <person name="Wardhani T."/>
            <person name="Kalhor M.S."/>
            <person name="Jansen J."/>
            <person name="Van den Hoogen J."/>
            <person name="Gungor B."/>
            <person name="Hartog M."/>
            <person name="Hontelez J."/>
            <person name="Verver J."/>
            <person name="Yang W.-C."/>
            <person name="Schijlen E."/>
            <person name="Repin R."/>
            <person name="Schilthuizen M."/>
            <person name="Schranz E."/>
            <person name="Heidstra R."/>
            <person name="Miyata K."/>
            <person name="Fedorova E."/>
            <person name="Kohlen W."/>
            <person name="Bisseling T."/>
            <person name="Smit S."/>
            <person name="Geurts R."/>
        </authorList>
    </citation>
    <scope>NUCLEOTIDE SEQUENCE [LARGE SCALE GENOMIC DNA]</scope>
    <source>
        <strain evidence="4">cv. WU1-14</strain>
    </source>
</reference>
<dbReference type="AlphaFoldDB" id="A0A2P5C105"/>
<sequence>GSFAYLWVELGDFVAFIATHDTLLEYVIDGATVARSWTSNFATRCNQDANDFRIKAPGISEKYNYLDYSIAVGVLTVVCVIVVLLS</sequence>
<evidence type="ECO:0000256" key="2">
    <source>
        <dbReference type="SAM" id="Phobius"/>
    </source>
</evidence>
<name>A0A2P5C105_PARAD</name>
<dbReference type="GO" id="GO:0005313">
    <property type="term" value="F:L-glutamate transmembrane transporter activity"/>
    <property type="evidence" value="ECO:0007669"/>
    <property type="project" value="TreeGrafter"/>
</dbReference>
<keyword evidence="2" id="KW-0812">Transmembrane</keyword>
<evidence type="ECO:0000313" key="3">
    <source>
        <dbReference type="EMBL" id="PON54742.1"/>
    </source>
</evidence>
<dbReference type="OrthoDB" id="3900342at2759"/>
<dbReference type="PANTHER" id="PTHR43243:SF1">
    <property type="entry name" value="CATIONIC AMINO ACID TRANSPORTER 1"/>
    <property type="match status" value="1"/>
</dbReference>